<dbReference type="GO" id="GO:0030170">
    <property type="term" value="F:pyridoxal phosphate binding"/>
    <property type="evidence" value="ECO:0007669"/>
    <property type="project" value="InterPro"/>
</dbReference>
<dbReference type="PANTHER" id="PTHR46577">
    <property type="entry name" value="HTH-TYPE TRANSCRIPTIONAL REGULATORY PROTEIN GABR"/>
    <property type="match status" value="1"/>
</dbReference>
<dbReference type="CDD" id="cd00609">
    <property type="entry name" value="AAT_like"/>
    <property type="match status" value="1"/>
</dbReference>
<gene>
    <name evidence="9" type="ORF">AWB79_03086</name>
</gene>
<feature type="domain" description="HTH gntR-type" evidence="8">
    <location>
        <begin position="26"/>
        <end position="94"/>
    </location>
</feature>
<evidence type="ECO:0000313" key="10">
    <source>
        <dbReference type="Proteomes" id="UP000054851"/>
    </source>
</evidence>
<evidence type="ECO:0000256" key="5">
    <source>
        <dbReference type="ARBA" id="ARBA00023015"/>
    </source>
</evidence>
<keyword evidence="10" id="KW-1185">Reference proteome</keyword>
<dbReference type="PROSITE" id="PS50949">
    <property type="entry name" value="HTH_GNTR"/>
    <property type="match status" value="1"/>
</dbReference>
<evidence type="ECO:0000256" key="3">
    <source>
        <dbReference type="ARBA" id="ARBA00022679"/>
    </source>
</evidence>
<keyword evidence="4" id="KW-0663">Pyridoxal phosphate</keyword>
<sequence length="509" mass="57074">MRKRRSTVAAFWHRLDALPPELENHLKLYEKLADEIEEAVRRGVFAPGEKVASVRQASQQHDVSIKTVLHAYAILESRGILETRPQSGYFVRAQPQALKTEPKRAGRALAVASEVDVSRLVLSTLRSIGAHDAVPFGSPYPDPEPFPWRRINQYANAIARRHSTWNLIDDLPPGNPELIRQIARRYAENGVPVDPQEIVITVGATEAINLSLQAVAKPGDTVAVESPTYYAMLHAIERLGMRAIEVPTHPAEGIDIEALEQIIARRRIAACMVMPNFQNPLGFQMPDERKRALVELLSTHDIPVIENDVYHELYYGEARPSTLKNFDTKGLVLHCASFSKSLTASYRIGWAMPGRYRAQVEKLKFLNTLTTPSVPQVAIADYLRQDGYDRHLRRVRKLYRQQARIMSSMVERFFPAGTRISAPQGGYVLWVELPGRVDSMRLYRAALECGITIGPGYMFSTRNAFSHFIRLNYSYPWTAQSEAALQRLGALAGEIGARGGGQSNKGDRL</sequence>
<proteinExistence type="inferred from homology"/>
<dbReference type="Gene3D" id="3.40.640.10">
    <property type="entry name" value="Type I PLP-dependent aspartate aminotransferase-like (Major domain)"/>
    <property type="match status" value="1"/>
</dbReference>
<comment type="caution">
    <text evidence="9">The sequence shown here is derived from an EMBL/GenBank/DDBJ whole genome shotgun (WGS) entry which is preliminary data.</text>
</comment>
<dbReference type="Gene3D" id="3.90.1150.10">
    <property type="entry name" value="Aspartate Aminotransferase, domain 1"/>
    <property type="match status" value="1"/>
</dbReference>
<keyword evidence="3" id="KW-0808">Transferase</keyword>
<dbReference type="InterPro" id="IPR015421">
    <property type="entry name" value="PyrdxlP-dep_Trfase_major"/>
</dbReference>
<dbReference type="GO" id="GO:0003700">
    <property type="term" value="F:DNA-binding transcription factor activity"/>
    <property type="evidence" value="ECO:0007669"/>
    <property type="project" value="InterPro"/>
</dbReference>
<evidence type="ECO:0000256" key="1">
    <source>
        <dbReference type="ARBA" id="ARBA00005384"/>
    </source>
</evidence>
<keyword evidence="2" id="KW-0032">Aminotransferase</keyword>
<dbReference type="InterPro" id="IPR036390">
    <property type="entry name" value="WH_DNA-bd_sf"/>
</dbReference>
<protein>
    <submittedName>
        <fullName evidence="9">GntR family transcriptional regulator</fullName>
    </submittedName>
</protein>
<accession>A0A158B4C0</accession>
<keyword evidence="7" id="KW-0804">Transcription</keyword>
<dbReference type="SUPFAM" id="SSF46785">
    <property type="entry name" value="Winged helix' DNA-binding domain"/>
    <property type="match status" value="1"/>
</dbReference>
<dbReference type="STRING" id="1777140.AWB79_03086"/>
<organism evidence="9 10">
    <name type="scientific">Caballeronia hypogeia</name>
    <dbReference type="NCBI Taxonomy" id="1777140"/>
    <lineage>
        <taxon>Bacteria</taxon>
        <taxon>Pseudomonadati</taxon>
        <taxon>Pseudomonadota</taxon>
        <taxon>Betaproteobacteria</taxon>
        <taxon>Burkholderiales</taxon>
        <taxon>Burkholderiaceae</taxon>
        <taxon>Caballeronia</taxon>
    </lineage>
</organism>
<evidence type="ECO:0000256" key="7">
    <source>
        <dbReference type="ARBA" id="ARBA00023163"/>
    </source>
</evidence>
<dbReference type="GO" id="GO:0003677">
    <property type="term" value="F:DNA binding"/>
    <property type="evidence" value="ECO:0007669"/>
    <property type="project" value="UniProtKB-KW"/>
</dbReference>
<dbReference type="InterPro" id="IPR036388">
    <property type="entry name" value="WH-like_DNA-bd_sf"/>
</dbReference>
<dbReference type="SMART" id="SM00345">
    <property type="entry name" value="HTH_GNTR"/>
    <property type="match status" value="1"/>
</dbReference>
<evidence type="ECO:0000256" key="4">
    <source>
        <dbReference type="ARBA" id="ARBA00022898"/>
    </source>
</evidence>
<dbReference type="Gene3D" id="1.10.10.10">
    <property type="entry name" value="Winged helix-like DNA-binding domain superfamily/Winged helix DNA-binding domain"/>
    <property type="match status" value="1"/>
</dbReference>
<name>A0A158B4C0_9BURK</name>
<evidence type="ECO:0000313" key="9">
    <source>
        <dbReference type="EMBL" id="SAK64167.1"/>
    </source>
</evidence>
<dbReference type="PANTHER" id="PTHR46577:SF2">
    <property type="entry name" value="TRANSCRIPTIONAL REGULATORY PROTEIN"/>
    <property type="match status" value="1"/>
</dbReference>
<evidence type="ECO:0000259" key="8">
    <source>
        <dbReference type="PROSITE" id="PS50949"/>
    </source>
</evidence>
<dbReference type="InterPro" id="IPR015422">
    <property type="entry name" value="PyrdxlP-dep_Trfase_small"/>
</dbReference>
<dbReference type="GO" id="GO:0008483">
    <property type="term" value="F:transaminase activity"/>
    <property type="evidence" value="ECO:0007669"/>
    <property type="project" value="UniProtKB-KW"/>
</dbReference>
<dbReference type="EMBL" id="FCOA02000009">
    <property type="protein sequence ID" value="SAK64167.1"/>
    <property type="molecule type" value="Genomic_DNA"/>
</dbReference>
<dbReference type="InterPro" id="IPR000524">
    <property type="entry name" value="Tscrpt_reg_HTH_GntR"/>
</dbReference>
<dbReference type="FunFam" id="3.40.640.10:FF:000023">
    <property type="entry name" value="Transcriptional regulator, GntR family"/>
    <property type="match status" value="1"/>
</dbReference>
<dbReference type="SUPFAM" id="SSF53383">
    <property type="entry name" value="PLP-dependent transferases"/>
    <property type="match status" value="1"/>
</dbReference>
<reference evidence="9" key="1">
    <citation type="submission" date="2016-01" db="EMBL/GenBank/DDBJ databases">
        <authorList>
            <person name="Peeters C."/>
        </authorList>
    </citation>
    <scope>NUCLEOTIDE SEQUENCE</scope>
    <source>
        <strain evidence="9">LMG 29322</strain>
    </source>
</reference>
<comment type="similarity">
    <text evidence="1">In the C-terminal section; belongs to the class-I pyridoxal-phosphate-dependent aminotransferase family.</text>
</comment>
<evidence type="ECO:0000256" key="2">
    <source>
        <dbReference type="ARBA" id="ARBA00022576"/>
    </source>
</evidence>
<dbReference type="Pfam" id="PF00155">
    <property type="entry name" value="Aminotran_1_2"/>
    <property type="match status" value="1"/>
</dbReference>
<dbReference type="Pfam" id="PF00392">
    <property type="entry name" value="GntR"/>
    <property type="match status" value="1"/>
</dbReference>
<dbReference type="AlphaFoldDB" id="A0A158B4C0"/>
<keyword evidence="6" id="KW-0238">DNA-binding</keyword>
<keyword evidence="5" id="KW-0805">Transcription regulation</keyword>
<dbReference type="InterPro" id="IPR015424">
    <property type="entry name" value="PyrdxlP-dep_Trfase"/>
</dbReference>
<evidence type="ECO:0000256" key="6">
    <source>
        <dbReference type="ARBA" id="ARBA00023125"/>
    </source>
</evidence>
<dbReference type="InterPro" id="IPR051446">
    <property type="entry name" value="HTH_trans_reg/aminotransferase"/>
</dbReference>
<dbReference type="CDD" id="cd07377">
    <property type="entry name" value="WHTH_GntR"/>
    <property type="match status" value="1"/>
</dbReference>
<dbReference type="Proteomes" id="UP000054851">
    <property type="component" value="Unassembled WGS sequence"/>
</dbReference>
<dbReference type="InterPro" id="IPR004839">
    <property type="entry name" value="Aminotransferase_I/II_large"/>
</dbReference>